<keyword evidence="2" id="KW-1185">Reference proteome</keyword>
<protein>
    <submittedName>
        <fullName evidence="1">Uncharacterized protein</fullName>
    </submittedName>
</protein>
<organism evidence="1 2">
    <name type="scientific">Colletotrichum noveboracense</name>
    <dbReference type="NCBI Taxonomy" id="2664923"/>
    <lineage>
        <taxon>Eukaryota</taxon>
        <taxon>Fungi</taxon>
        <taxon>Dikarya</taxon>
        <taxon>Ascomycota</taxon>
        <taxon>Pezizomycotina</taxon>
        <taxon>Sordariomycetes</taxon>
        <taxon>Hypocreomycetidae</taxon>
        <taxon>Glomerellales</taxon>
        <taxon>Glomerellaceae</taxon>
        <taxon>Colletotrichum</taxon>
        <taxon>Colletotrichum gloeosporioides species complex</taxon>
    </lineage>
</organism>
<evidence type="ECO:0000313" key="2">
    <source>
        <dbReference type="Proteomes" id="UP001152533"/>
    </source>
</evidence>
<accession>A0A9W4WLJ0</accession>
<dbReference type="Proteomes" id="UP001152533">
    <property type="component" value="Unassembled WGS sequence"/>
</dbReference>
<feature type="non-terminal residue" evidence="1">
    <location>
        <position position="1"/>
    </location>
</feature>
<proteinExistence type="predicted"/>
<dbReference type="SUPFAM" id="SSF52047">
    <property type="entry name" value="RNI-like"/>
    <property type="match status" value="1"/>
</dbReference>
<name>A0A9W4WLJ0_9PEZI</name>
<dbReference type="InterPro" id="IPR032675">
    <property type="entry name" value="LRR_dom_sf"/>
</dbReference>
<gene>
    <name evidence="1" type="ORF">CGXH109_LOCUS125014</name>
</gene>
<evidence type="ECO:0000313" key="1">
    <source>
        <dbReference type="EMBL" id="CAI0653190.1"/>
    </source>
</evidence>
<dbReference type="EMBL" id="CAMGZC010001576">
    <property type="protein sequence ID" value="CAI0653190.1"/>
    <property type="molecule type" value="Genomic_DNA"/>
</dbReference>
<dbReference type="Gene3D" id="3.80.10.10">
    <property type="entry name" value="Ribonuclease Inhibitor"/>
    <property type="match status" value="1"/>
</dbReference>
<sequence>MHILKSDAGVHEGNRASIAPGIRSYRWTAGYSFTGLVFPDLENIDCRSIGPQSLEWLRWHLTYCKSLAQVRLSFRKLTELTQRAAGNLLNGAALCHLRHLSLASIDVAALQPARVSRLELLELNDCAGAEVFLNQLAYEVPPSLRVMRVTAHSKSGRPQPYTAWLRGAQNIESITLCIGGLASVIPLDDIEAHASTLRTLILDARRNLRDPASVFAYSPVDLRRIVDICCLLQTLGMPVDLRDYQRQRYTRSPQL</sequence>
<dbReference type="AlphaFoldDB" id="A0A9W4WLJ0"/>
<reference evidence="1" key="1">
    <citation type="submission" date="2022-08" db="EMBL/GenBank/DDBJ databases">
        <authorList>
            <person name="Giroux E."/>
            <person name="Giroux E."/>
        </authorList>
    </citation>
    <scope>NUCLEOTIDE SEQUENCE</scope>
    <source>
        <strain evidence="1">H1091258</strain>
    </source>
</reference>
<comment type="caution">
    <text evidence="1">The sequence shown here is derived from an EMBL/GenBank/DDBJ whole genome shotgun (WGS) entry which is preliminary data.</text>
</comment>